<evidence type="ECO:0000313" key="3">
    <source>
        <dbReference type="EMBL" id="SKA33219.1"/>
    </source>
</evidence>
<dbReference type="CDD" id="cd01026">
    <property type="entry name" value="TOPRIM_OLD"/>
    <property type="match status" value="1"/>
</dbReference>
<dbReference type="PANTHER" id="PTHR43581">
    <property type="entry name" value="ATP/GTP PHOSPHATASE"/>
    <property type="match status" value="1"/>
</dbReference>
<dbReference type="InterPro" id="IPR027417">
    <property type="entry name" value="P-loop_NTPase"/>
</dbReference>
<keyword evidence="3" id="KW-0540">Nuclease</keyword>
<dbReference type="InterPro" id="IPR034139">
    <property type="entry name" value="TOPRIM_OLD"/>
</dbReference>
<dbReference type="InterPro" id="IPR051396">
    <property type="entry name" value="Bact_Antivir_Def_Nuclease"/>
</dbReference>
<name>A0A1T4SYN7_9BACT</name>
<feature type="domain" description="Endonuclease GajA/Old nuclease/RecF-like AAA" evidence="1">
    <location>
        <begin position="4"/>
        <end position="51"/>
    </location>
</feature>
<keyword evidence="4" id="KW-1185">Reference proteome</keyword>
<proteinExistence type="predicted"/>
<protein>
    <submittedName>
        <fullName evidence="3">Predicted ATP-dependent endonuclease of the OLD family, contains P-loop ATPase and TOPRIM domains</fullName>
    </submittedName>
</protein>
<gene>
    <name evidence="3" type="ORF">SAMN04488128_103792</name>
</gene>
<feature type="domain" description="Endonuclease GajA/Old nuclease/RecF-like AAA" evidence="1">
    <location>
        <begin position="156"/>
        <end position="339"/>
    </location>
</feature>
<accession>A0A1T4SYN7</accession>
<evidence type="ECO:0000259" key="2">
    <source>
        <dbReference type="Pfam" id="PF20469"/>
    </source>
</evidence>
<organism evidence="3 4">
    <name type="scientific">Chitinophaga eiseniae</name>
    <dbReference type="NCBI Taxonomy" id="634771"/>
    <lineage>
        <taxon>Bacteria</taxon>
        <taxon>Pseudomonadati</taxon>
        <taxon>Bacteroidota</taxon>
        <taxon>Chitinophagia</taxon>
        <taxon>Chitinophagales</taxon>
        <taxon>Chitinophagaceae</taxon>
        <taxon>Chitinophaga</taxon>
    </lineage>
</organism>
<dbReference type="AlphaFoldDB" id="A0A1T4SYN7"/>
<dbReference type="EMBL" id="FUWZ01000003">
    <property type="protein sequence ID" value="SKA33219.1"/>
    <property type="molecule type" value="Genomic_DNA"/>
</dbReference>
<sequence length="591" mass="64988">MAHKITSITIRNFKSIISETFPLSDFTATVGANNAGKSNILHAAKWLLRKASLGSEYFHDVANPVIVEGKIEGIDQALLQTLAANHRASVSQYLDNETLYIRRVQNIPGDGVANIKLFVKNTAAQNPADEWANNPAGIDNAISSIFPEPIFIGAMENSEEDVSKQKAGTTIGKLLAEIIEPIEQQHGATVNQALQGLKDLLDADGHTRAPELINFDQAVNPKIDNFFPNVSVKIHVPTPEIKEVFKQGTIKVYEPNFATGREVGSLGHGAQRAIQMALIRHLADNKRAAANQGARTLLLIDEPELYLHPQAIEIVRESLKTLSQHGYQVLFTTHSPLMVTTDDILNTLIITKVHPAGTQKRQTLSQAITQVIQDNPSQINLMFTLTNSAQILFADKIILVEGTTEDRLFPKVFEALNGRSLGYHKYALINQRSVSNTRKCFSVLGALGLPTKAIVDLDYAFTLATDDGFLQQNDPDITACKVFFQQIAAANNITLNANNLPQKNPQVSASRAYEILAQHAPAQTHIDNLFQKLLLHNIWVWKNGAIEVHFGLAAKTEAAWANYANQLKTQPLTQVITDHVGVSALITWLTQ</sequence>
<dbReference type="Pfam" id="PF13175">
    <property type="entry name" value="AAA_15"/>
    <property type="match status" value="2"/>
</dbReference>
<keyword evidence="3" id="KW-0255">Endonuclease</keyword>
<reference evidence="4" key="1">
    <citation type="submission" date="2017-02" db="EMBL/GenBank/DDBJ databases">
        <authorList>
            <person name="Varghese N."/>
            <person name="Submissions S."/>
        </authorList>
    </citation>
    <scope>NUCLEOTIDE SEQUENCE [LARGE SCALE GENOMIC DNA]</scope>
    <source>
        <strain evidence="4">DSM 22224</strain>
    </source>
</reference>
<keyword evidence="3" id="KW-0378">Hydrolase</keyword>
<dbReference type="InterPro" id="IPR041685">
    <property type="entry name" value="AAA_GajA/Old/RecF-like"/>
</dbReference>
<dbReference type="Gene3D" id="3.40.50.300">
    <property type="entry name" value="P-loop containing nucleotide triphosphate hydrolases"/>
    <property type="match status" value="1"/>
</dbReference>
<evidence type="ECO:0000259" key="1">
    <source>
        <dbReference type="Pfam" id="PF13175"/>
    </source>
</evidence>
<dbReference type="GO" id="GO:0004519">
    <property type="term" value="F:endonuclease activity"/>
    <property type="evidence" value="ECO:0007669"/>
    <property type="project" value="UniProtKB-KW"/>
</dbReference>
<feature type="domain" description="OLD protein-like TOPRIM" evidence="2">
    <location>
        <begin position="392"/>
        <end position="458"/>
    </location>
</feature>
<dbReference type="RefSeq" id="WP_078671119.1">
    <property type="nucleotide sequence ID" value="NZ_FUWZ01000003.1"/>
</dbReference>
<dbReference type="PANTHER" id="PTHR43581:SF2">
    <property type="entry name" value="EXCINUCLEASE ATPASE SUBUNIT"/>
    <property type="match status" value="1"/>
</dbReference>
<dbReference type="OrthoDB" id="9805802at2"/>
<dbReference type="Proteomes" id="UP000190367">
    <property type="component" value="Unassembled WGS sequence"/>
</dbReference>
<evidence type="ECO:0000313" key="4">
    <source>
        <dbReference type="Proteomes" id="UP000190367"/>
    </source>
</evidence>
<dbReference type="Pfam" id="PF20469">
    <property type="entry name" value="OLD-like_TOPRIM"/>
    <property type="match status" value="1"/>
</dbReference>
<dbReference type="SUPFAM" id="SSF52540">
    <property type="entry name" value="P-loop containing nucleoside triphosphate hydrolases"/>
    <property type="match status" value="1"/>
</dbReference>
<dbReference type="STRING" id="634771.SAMN04488128_103792"/>